<keyword evidence="2" id="KW-1185">Reference proteome</keyword>
<reference evidence="1" key="1">
    <citation type="submission" date="2023-07" db="EMBL/GenBank/DDBJ databases">
        <title>Black Yeasts Isolated from many extreme environments.</title>
        <authorList>
            <person name="Coleine C."/>
            <person name="Stajich J.E."/>
            <person name="Selbmann L."/>
        </authorList>
    </citation>
    <scope>NUCLEOTIDE SEQUENCE</scope>
    <source>
        <strain evidence="1">CCFEE 5714</strain>
    </source>
</reference>
<organism evidence="1 2">
    <name type="scientific">Vermiconidia calcicola</name>
    <dbReference type="NCBI Taxonomy" id="1690605"/>
    <lineage>
        <taxon>Eukaryota</taxon>
        <taxon>Fungi</taxon>
        <taxon>Dikarya</taxon>
        <taxon>Ascomycota</taxon>
        <taxon>Pezizomycotina</taxon>
        <taxon>Dothideomycetes</taxon>
        <taxon>Dothideomycetidae</taxon>
        <taxon>Mycosphaerellales</taxon>
        <taxon>Extremaceae</taxon>
        <taxon>Vermiconidia</taxon>
    </lineage>
</organism>
<accession>A0ACC3N1V5</accession>
<dbReference type="EMBL" id="JAUTXU010000107">
    <property type="protein sequence ID" value="KAK3707730.1"/>
    <property type="molecule type" value="Genomic_DNA"/>
</dbReference>
<comment type="caution">
    <text evidence="1">The sequence shown here is derived from an EMBL/GenBank/DDBJ whole genome shotgun (WGS) entry which is preliminary data.</text>
</comment>
<protein>
    <submittedName>
        <fullName evidence="1">Uncharacterized protein</fullName>
    </submittedName>
</protein>
<gene>
    <name evidence="1" type="ORF">LTR37_011907</name>
</gene>
<evidence type="ECO:0000313" key="1">
    <source>
        <dbReference type="EMBL" id="KAK3707730.1"/>
    </source>
</evidence>
<evidence type="ECO:0000313" key="2">
    <source>
        <dbReference type="Proteomes" id="UP001281147"/>
    </source>
</evidence>
<dbReference type="Proteomes" id="UP001281147">
    <property type="component" value="Unassembled WGS sequence"/>
</dbReference>
<sequence>MLRKTLLPFFTLCVTTAIATCFDLSPAFPVPEWPHGAEDLASVFNSIEKQLKDLIADEKYDAASFSVEVTSSSESLWSQYHTARKRNETRPGAERVDGDSLYRIASITKVFTTLGLLYQHEAGNLDLQSPISKYIPELAVNGGEIPWHDITLRTLASQLSGLPRDFAQSDLMIGPPDPISIGLPPASRERMPDCDEDSNFDSACDGTDLIEWLKKAEPLFAPNQQSTYSNLNFELIGLALERASNKDFKTYMRDAILEPLNMTLSTLDTPPDDTHAVLPLGDNYWGIEEGVQNPTGGIYSSTNDMSKFLRYILTHYNAIAKGINWLMPASWGTGLQNFYGMPFEILRTDKILKESTRPITFATKGGGLPGYTTLISIVPEYGLGITVLVGCAECGKLLSAIQEIITVELIRGAEEVLWRAVDKTYTGFYTATNEKLNSSLKLAVSPSTGLMVNTFISNGTNVLGGFISKYLVDNSRPWHLQLVPTLLFKDESGQQGEIWRMIPVYEREEGLDRGVWDELCSTDVDILRYAGLPLNEVVFWQSNGIVELPAWKVRMSRDTVEEDALVVQD</sequence>
<proteinExistence type="predicted"/>
<name>A0ACC3N1V5_9PEZI</name>